<keyword evidence="1" id="KW-0436">Ligase</keyword>
<sequence length="454" mass="49234">MKRVLVANRGAVARRVIRALRVLGMESVAVYSEADAAMPYLQEADHQCLIGPAAAIDSYLNVETLLRVAREQAVDAVHPGYGFLSENADFAQAVGDAGLIFIGPSPRWIRLLGHKTQARETMRALGMPMVASSAVLEGDAQELQRVAAALGYPVLIKPAAGGGGIGMLPATGPHDIETQWARARDMAHRSFGRADLYLEKLLQEPRHVEFQFLADRYGNVRCLYERDCSTQRRHQKVIEEAPAPGIDRAALDAMSTQLQNILGGLGYDVIGTVEMLYTPDTGFSFLEVNTRLQVEHAVTEQITGVDIVAAQLRLAAGERLDTVLDSVPAPIGHAVQARVYAEDPVRFFPSPGMLKRFELPAMSGVRVETGYAAGCRVSSHYDPLVAKVIAHAATRAGAIDLLERALSEFRIEGIKTNIPFVMQVLADADFRAGRVSTGMASRVLTATREPAQIS</sequence>
<dbReference type="SUPFAM" id="SSF52440">
    <property type="entry name" value="PreATP-grasp domain"/>
    <property type="match status" value="1"/>
</dbReference>
<dbReference type="InterPro" id="IPR011054">
    <property type="entry name" value="Rudment_hybrid_motif"/>
</dbReference>
<keyword evidence="4" id="KW-0092">Biotin</keyword>
<dbReference type="RefSeq" id="WP_094837517.1">
    <property type="nucleotide sequence ID" value="NZ_NEVQ01000009.1"/>
</dbReference>
<proteinExistence type="predicted"/>
<dbReference type="InterPro" id="IPR050856">
    <property type="entry name" value="Biotin_carboxylase_complex"/>
</dbReference>
<dbReference type="InterPro" id="IPR011764">
    <property type="entry name" value="Biotin_carboxylation_dom"/>
</dbReference>
<evidence type="ECO:0000313" key="9">
    <source>
        <dbReference type="Proteomes" id="UP000216885"/>
    </source>
</evidence>
<evidence type="ECO:0000256" key="1">
    <source>
        <dbReference type="ARBA" id="ARBA00022598"/>
    </source>
</evidence>
<keyword evidence="2 5" id="KW-0547">Nucleotide-binding</keyword>
<dbReference type="InterPro" id="IPR005479">
    <property type="entry name" value="CPAse_ATP-bd"/>
</dbReference>
<dbReference type="AlphaFoldDB" id="A0A261U8U3"/>
<evidence type="ECO:0000259" key="7">
    <source>
        <dbReference type="PROSITE" id="PS50979"/>
    </source>
</evidence>
<evidence type="ECO:0000313" key="8">
    <source>
        <dbReference type="EMBL" id="OZI58354.1"/>
    </source>
</evidence>
<dbReference type="InterPro" id="IPR011761">
    <property type="entry name" value="ATP-grasp"/>
</dbReference>
<dbReference type="PROSITE" id="PS50975">
    <property type="entry name" value="ATP_GRASP"/>
    <property type="match status" value="1"/>
</dbReference>
<dbReference type="PANTHER" id="PTHR18866:SF128">
    <property type="entry name" value="UREA AMIDOLYASE"/>
    <property type="match status" value="1"/>
</dbReference>
<gene>
    <name evidence="8" type="ORF">CAL20_07335</name>
</gene>
<dbReference type="EMBL" id="NEVQ01000009">
    <property type="protein sequence ID" value="OZI58354.1"/>
    <property type="molecule type" value="Genomic_DNA"/>
</dbReference>
<reference evidence="8 9" key="1">
    <citation type="submission" date="2017-05" db="EMBL/GenBank/DDBJ databases">
        <title>Complete and WGS of Bordetella genogroups.</title>
        <authorList>
            <person name="Spilker T."/>
            <person name="LiPuma J."/>
        </authorList>
    </citation>
    <scope>NUCLEOTIDE SEQUENCE [LARGE SCALE GENOMIC DNA]</scope>
    <source>
        <strain evidence="8 9">AU9919</strain>
    </source>
</reference>
<evidence type="ECO:0000256" key="3">
    <source>
        <dbReference type="ARBA" id="ARBA00022840"/>
    </source>
</evidence>
<comment type="caution">
    <text evidence="8">The sequence shown here is derived from an EMBL/GenBank/DDBJ whole genome shotgun (WGS) entry which is preliminary data.</text>
</comment>
<dbReference type="PROSITE" id="PS00866">
    <property type="entry name" value="CPSASE_1"/>
    <property type="match status" value="1"/>
</dbReference>
<accession>A0A261U8U3</accession>
<evidence type="ECO:0000256" key="4">
    <source>
        <dbReference type="ARBA" id="ARBA00023267"/>
    </source>
</evidence>
<dbReference type="PROSITE" id="PS00867">
    <property type="entry name" value="CPSASE_2"/>
    <property type="match status" value="1"/>
</dbReference>
<dbReference type="SUPFAM" id="SSF56059">
    <property type="entry name" value="Glutathione synthetase ATP-binding domain-like"/>
    <property type="match status" value="1"/>
</dbReference>
<dbReference type="Gene3D" id="3.30.470.20">
    <property type="entry name" value="ATP-grasp fold, B domain"/>
    <property type="match status" value="1"/>
</dbReference>
<dbReference type="GO" id="GO:0046872">
    <property type="term" value="F:metal ion binding"/>
    <property type="evidence" value="ECO:0007669"/>
    <property type="project" value="InterPro"/>
</dbReference>
<dbReference type="SMART" id="SM00878">
    <property type="entry name" value="Biotin_carb_C"/>
    <property type="match status" value="1"/>
</dbReference>
<dbReference type="Pfam" id="PF00289">
    <property type="entry name" value="Biotin_carb_N"/>
    <property type="match status" value="1"/>
</dbReference>
<dbReference type="Proteomes" id="UP000216885">
    <property type="component" value="Unassembled WGS sequence"/>
</dbReference>
<keyword evidence="9" id="KW-1185">Reference proteome</keyword>
<evidence type="ECO:0000256" key="5">
    <source>
        <dbReference type="PROSITE-ProRule" id="PRU00409"/>
    </source>
</evidence>
<dbReference type="PROSITE" id="PS50979">
    <property type="entry name" value="BC"/>
    <property type="match status" value="1"/>
</dbReference>
<feature type="domain" description="Biotin carboxylation" evidence="7">
    <location>
        <begin position="1"/>
        <end position="445"/>
    </location>
</feature>
<dbReference type="GO" id="GO:0005524">
    <property type="term" value="F:ATP binding"/>
    <property type="evidence" value="ECO:0007669"/>
    <property type="project" value="UniProtKB-UniRule"/>
</dbReference>
<organism evidence="8 9">
    <name type="scientific">Bordetella genomosp. 4</name>
    <dbReference type="NCBI Taxonomy" id="463044"/>
    <lineage>
        <taxon>Bacteria</taxon>
        <taxon>Pseudomonadati</taxon>
        <taxon>Pseudomonadota</taxon>
        <taxon>Betaproteobacteria</taxon>
        <taxon>Burkholderiales</taxon>
        <taxon>Alcaligenaceae</taxon>
        <taxon>Bordetella</taxon>
    </lineage>
</organism>
<dbReference type="InterPro" id="IPR005481">
    <property type="entry name" value="BC-like_N"/>
</dbReference>
<evidence type="ECO:0000259" key="6">
    <source>
        <dbReference type="PROSITE" id="PS50975"/>
    </source>
</evidence>
<name>A0A261U8U3_9BORD</name>
<feature type="domain" description="ATP-grasp" evidence="6">
    <location>
        <begin position="119"/>
        <end position="316"/>
    </location>
</feature>
<dbReference type="Pfam" id="PF02785">
    <property type="entry name" value="Biotin_carb_C"/>
    <property type="match status" value="1"/>
</dbReference>
<evidence type="ECO:0000256" key="2">
    <source>
        <dbReference type="ARBA" id="ARBA00022741"/>
    </source>
</evidence>
<dbReference type="PANTHER" id="PTHR18866">
    <property type="entry name" value="CARBOXYLASE:PYRUVATE/ACETYL-COA/PROPIONYL-COA CARBOXYLASE"/>
    <property type="match status" value="1"/>
</dbReference>
<dbReference type="SUPFAM" id="SSF51246">
    <property type="entry name" value="Rudiment single hybrid motif"/>
    <property type="match status" value="1"/>
</dbReference>
<dbReference type="InterPro" id="IPR016185">
    <property type="entry name" value="PreATP-grasp_dom_sf"/>
</dbReference>
<dbReference type="GO" id="GO:0016874">
    <property type="term" value="F:ligase activity"/>
    <property type="evidence" value="ECO:0007669"/>
    <property type="project" value="UniProtKB-KW"/>
</dbReference>
<protein>
    <submittedName>
        <fullName evidence="8">Biotin carboxylase</fullName>
    </submittedName>
</protein>
<dbReference type="Pfam" id="PF02786">
    <property type="entry name" value="CPSase_L_D2"/>
    <property type="match status" value="1"/>
</dbReference>
<keyword evidence="3 5" id="KW-0067">ATP-binding</keyword>
<dbReference type="InterPro" id="IPR005482">
    <property type="entry name" value="Biotin_COase_C"/>
</dbReference>